<keyword evidence="2" id="KW-1185">Reference proteome</keyword>
<gene>
    <name evidence="1" type="ORF">COMA2_170006</name>
</gene>
<evidence type="ECO:0008006" key="3">
    <source>
        <dbReference type="Google" id="ProtNLM"/>
    </source>
</evidence>
<accession>A0A0S4LAA1</accession>
<organism evidence="1 2">
    <name type="scientific">Candidatus Nitrospira nitrificans</name>
    <dbReference type="NCBI Taxonomy" id="1742973"/>
    <lineage>
        <taxon>Bacteria</taxon>
        <taxon>Pseudomonadati</taxon>
        <taxon>Nitrospirota</taxon>
        <taxon>Nitrospiria</taxon>
        <taxon>Nitrospirales</taxon>
        <taxon>Nitrospiraceae</taxon>
        <taxon>Nitrospira</taxon>
    </lineage>
</organism>
<dbReference type="Proteomes" id="UP000198736">
    <property type="component" value="Unassembled WGS sequence"/>
</dbReference>
<dbReference type="AlphaFoldDB" id="A0A0S4LAA1"/>
<name>A0A0S4LAA1_9BACT</name>
<protein>
    <recommendedName>
        <fullName evidence="3">DUF2846 domain-containing protein</fullName>
    </recommendedName>
</protein>
<evidence type="ECO:0000313" key="2">
    <source>
        <dbReference type="Proteomes" id="UP000198736"/>
    </source>
</evidence>
<sequence>MRWQTIGGVLITMAVLEGCGARLLMPREYRISPSPVVIPHHPETATVVFLWPNRFADPNTIAVYQDDTIIGAIRGNTAFAREVLPGRHRFTVYQGLGDIDNRWLDIIVQAGQTIYIQYTGGPTGYVHFYLAVVPPEVAMLYLSKLSTIELTKQDTTPLPTVEELKSMLMSPDEARRVDVN</sequence>
<dbReference type="STRING" id="1742973.COMA2_170006"/>
<reference evidence="2" key="1">
    <citation type="submission" date="2015-10" db="EMBL/GenBank/DDBJ databases">
        <authorList>
            <person name="Luecker S."/>
            <person name="Luecker S."/>
        </authorList>
    </citation>
    <scope>NUCLEOTIDE SEQUENCE [LARGE SCALE GENOMIC DNA]</scope>
</reference>
<dbReference type="EMBL" id="CZPZ01000009">
    <property type="protein sequence ID" value="CUS34437.1"/>
    <property type="molecule type" value="Genomic_DNA"/>
</dbReference>
<proteinExistence type="predicted"/>
<evidence type="ECO:0000313" key="1">
    <source>
        <dbReference type="EMBL" id="CUS34437.1"/>
    </source>
</evidence>